<proteinExistence type="predicted"/>
<reference evidence="3" key="1">
    <citation type="journal article" date="2014" name="Science">
        <title>Ancient hybridizations among the ancestral genomes of bread wheat.</title>
        <authorList>
            <consortium name="International Wheat Genome Sequencing Consortium,"/>
            <person name="Marcussen T."/>
            <person name="Sandve S.R."/>
            <person name="Heier L."/>
            <person name="Spannagl M."/>
            <person name="Pfeifer M."/>
            <person name="Jakobsen K.S."/>
            <person name="Wulff B.B."/>
            <person name="Steuernagel B."/>
            <person name="Mayer K.F."/>
            <person name="Olsen O.A."/>
        </authorList>
    </citation>
    <scope>NUCLEOTIDE SEQUENCE [LARGE SCALE GENOMIC DNA]</scope>
    <source>
        <strain evidence="3">cv. AL8/78</strain>
    </source>
</reference>
<reference evidence="2" key="3">
    <citation type="journal article" date="2017" name="Nature">
        <title>Genome sequence of the progenitor of the wheat D genome Aegilops tauschii.</title>
        <authorList>
            <person name="Luo M.C."/>
            <person name="Gu Y.Q."/>
            <person name="Puiu D."/>
            <person name="Wang H."/>
            <person name="Twardziok S.O."/>
            <person name="Deal K.R."/>
            <person name="Huo N."/>
            <person name="Zhu T."/>
            <person name="Wang L."/>
            <person name="Wang Y."/>
            <person name="McGuire P.E."/>
            <person name="Liu S."/>
            <person name="Long H."/>
            <person name="Ramasamy R.K."/>
            <person name="Rodriguez J.C."/>
            <person name="Van S.L."/>
            <person name="Yuan L."/>
            <person name="Wang Z."/>
            <person name="Xia Z."/>
            <person name="Xiao L."/>
            <person name="Anderson O.D."/>
            <person name="Ouyang S."/>
            <person name="Liang Y."/>
            <person name="Zimin A.V."/>
            <person name="Pertea G."/>
            <person name="Qi P."/>
            <person name="Bennetzen J.L."/>
            <person name="Dai X."/>
            <person name="Dawson M.W."/>
            <person name="Muller H.G."/>
            <person name="Kugler K."/>
            <person name="Rivarola-Duarte L."/>
            <person name="Spannagl M."/>
            <person name="Mayer K.F.X."/>
            <person name="Lu F.H."/>
            <person name="Bevan M.W."/>
            <person name="Leroy P."/>
            <person name="Li P."/>
            <person name="You F.M."/>
            <person name="Sun Q."/>
            <person name="Liu Z."/>
            <person name="Lyons E."/>
            <person name="Wicker T."/>
            <person name="Salzberg S.L."/>
            <person name="Devos K.M."/>
            <person name="Dvorak J."/>
        </authorList>
    </citation>
    <scope>NUCLEOTIDE SEQUENCE [LARGE SCALE GENOMIC DNA]</scope>
    <source>
        <strain evidence="2">cv. AL8/78</strain>
    </source>
</reference>
<reference evidence="2" key="4">
    <citation type="submission" date="2019-03" db="UniProtKB">
        <authorList>
            <consortium name="EnsemblPlants"/>
        </authorList>
    </citation>
    <scope>IDENTIFICATION</scope>
</reference>
<keyword evidence="1" id="KW-0812">Transmembrane</keyword>
<dbReference type="AlphaFoldDB" id="A0A453C9R7"/>
<evidence type="ECO:0000313" key="3">
    <source>
        <dbReference type="Proteomes" id="UP000015105"/>
    </source>
</evidence>
<dbReference type="Proteomes" id="UP000015105">
    <property type="component" value="Chromosome 2D"/>
</dbReference>
<sequence>MISTSPDEVIHWGMLYIFAVRGLTFVLLELSLMFLKDARMYSRSDGQYYEDVSGFHEGITGNFGK</sequence>
<protein>
    <submittedName>
        <fullName evidence="2">Uncharacterized protein</fullName>
    </submittedName>
</protein>
<dbReference type="Gramene" id="AET2Gv20779500.2">
    <property type="protein sequence ID" value="AET2Gv20779500.2"/>
    <property type="gene ID" value="AET2Gv20779500"/>
</dbReference>
<dbReference type="EnsemblPlants" id="AET2Gv20779500.2">
    <property type="protein sequence ID" value="AET2Gv20779500.2"/>
    <property type="gene ID" value="AET2Gv20779500"/>
</dbReference>
<evidence type="ECO:0000256" key="1">
    <source>
        <dbReference type="SAM" id="Phobius"/>
    </source>
</evidence>
<keyword evidence="1" id="KW-1133">Transmembrane helix</keyword>
<feature type="transmembrane region" description="Helical" evidence="1">
    <location>
        <begin position="12"/>
        <end position="35"/>
    </location>
</feature>
<evidence type="ECO:0000313" key="2">
    <source>
        <dbReference type="EnsemblPlants" id="AET2Gv20779500.2"/>
    </source>
</evidence>
<keyword evidence="3" id="KW-1185">Reference proteome</keyword>
<name>A0A453C9R7_AEGTS</name>
<accession>A0A453C9R7</accession>
<reference evidence="3" key="2">
    <citation type="journal article" date="2017" name="Nat. Plants">
        <title>The Aegilops tauschii genome reveals multiple impacts of transposons.</title>
        <authorList>
            <person name="Zhao G."/>
            <person name="Zou C."/>
            <person name="Li K."/>
            <person name="Wang K."/>
            <person name="Li T."/>
            <person name="Gao L."/>
            <person name="Zhang X."/>
            <person name="Wang H."/>
            <person name="Yang Z."/>
            <person name="Liu X."/>
            <person name="Jiang W."/>
            <person name="Mao L."/>
            <person name="Kong X."/>
            <person name="Jiao Y."/>
            <person name="Jia J."/>
        </authorList>
    </citation>
    <scope>NUCLEOTIDE SEQUENCE [LARGE SCALE GENOMIC DNA]</scope>
    <source>
        <strain evidence="3">cv. AL8/78</strain>
    </source>
</reference>
<keyword evidence="1" id="KW-0472">Membrane</keyword>
<organism evidence="2 3">
    <name type="scientific">Aegilops tauschii subsp. strangulata</name>
    <name type="common">Goatgrass</name>
    <dbReference type="NCBI Taxonomy" id="200361"/>
    <lineage>
        <taxon>Eukaryota</taxon>
        <taxon>Viridiplantae</taxon>
        <taxon>Streptophyta</taxon>
        <taxon>Embryophyta</taxon>
        <taxon>Tracheophyta</taxon>
        <taxon>Spermatophyta</taxon>
        <taxon>Magnoliopsida</taxon>
        <taxon>Liliopsida</taxon>
        <taxon>Poales</taxon>
        <taxon>Poaceae</taxon>
        <taxon>BOP clade</taxon>
        <taxon>Pooideae</taxon>
        <taxon>Triticodae</taxon>
        <taxon>Triticeae</taxon>
        <taxon>Triticinae</taxon>
        <taxon>Aegilops</taxon>
    </lineage>
</organism>
<reference evidence="2" key="5">
    <citation type="journal article" date="2021" name="G3 (Bethesda)">
        <title>Aegilops tauschii genome assembly Aet v5.0 features greater sequence contiguity and improved annotation.</title>
        <authorList>
            <person name="Wang L."/>
            <person name="Zhu T."/>
            <person name="Rodriguez J.C."/>
            <person name="Deal K.R."/>
            <person name="Dubcovsky J."/>
            <person name="McGuire P.E."/>
            <person name="Lux T."/>
            <person name="Spannagl M."/>
            <person name="Mayer K.F.X."/>
            <person name="Baldrich P."/>
            <person name="Meyers B.C."/>
            <person name="Huo N."/>
            <person name="Gu Y.Q."/>
            <person name="Zhou H."/>
            <person name="Devos K.M."/>
            <person name="Bennetzen J.L."/>
            <person name="Unver T."/>
            <person name="Budak H."/>
            <person name="Gulick P.J."/>
            <person name="Galiba G."/>
            <person name="Kalapos B."/>
            <person name="Nelson D.R."/>
            <person name="Li P."/>
            <person name="You F.M."/>
            <person name="Luo M.C."/>
            <person name="Dvorak J."/>
        </authorList>
    </citation>
    <scope>NUCLEOTIDE SEQUENCE [LARGE SCALE GENOMIC DNA]</scope>
    <source>
        <strain evidence="2">cv. AL8/78</strain>
    </source>
</reference>